<dbReference type="SUPFAM" id="SSF56112">
    <property type="entry name" value="Protein kinase-like (PK-like)"/>
    <property type="match status" value="1"/>
</dbReference>
<dbReference type="InterPro" id="IPR011009">
    <property type="entry name" value="Kinase-like_dom_sf"/>
</dbReference>
<feature type="domain" description="Aminoglycoside phosphotransferase" evidence="1">
    <location>
        <begin position="23"/>
        <end position="187"/>
    </location>
</feature>
<gene>
    <name evidence="2" type="ORF">BN000_02182</name>
</gene>
<dbReference type="Gene3D" id="3.90.1200.10">
    <property type="match status" value="1"/>
</dbReference>
<protein>
    <submittedName>
        <fullName evidence="2">Aminoglycoside phosphotransferase</fullName>
    </submittedName>
</protein>
<organism evidence="2 3">
    <name type="scientific">Neobacillus massiliamazoniensis</name>
    <dbReference type="NCBI Taxonomy" id="1499688"/>
    <lineage>
        <taxon>Bacteria</taxon>
        <taxon>Bacillati</taxon>
        <taxon>Bacillota</taxon>
        <taxon>Bacilli</taxon>
        <taxon>Bacillales</taxon>
        <taxon>Bacillaceae</taxon>
        <taxon>Neobacillus</taxon>
    </lineage>
</organism>
<sequence>MSIGKLIGKGNTAEVYLWGKNDVIKIFDQRIPEGLIKNEYDANLQIQFLQLPSPRAKGIIEFEGKIGIIYKKLEGVSLTDLLSKNPFSIKKNAKLFSQLHFQIHQKDGNNLPKQKEYLLKNIQMTDLLTIQEKQSICEYLRSLPEGNQVCHGDFHPDHILVSKDQVKVIDWMTASSGNPIGDIAKTFIIIKYTYLPKSMPHIIRMLLEVLRDNFCRYYLEEYEKQTGISMEEIEKWTLPVMASRLAEGVHPDEQQLLLQAVRSKYKEYIPN</sequence>
<name>A0A0U1NW71_9BACI</name>
<evidence type="ECO:0000313" key="3">
    <source>
        <dbReference type="Proteomes" id="UP000199087"/>
    </source>
</evidence>
<proteinExistence type="predicted"/>
<dbReference type="Proteomes" id="UP000199087">
    <property type="component" value="Unassembled WGS sequence"/>
</dbReference>
<dbReference type="InterPro" id="IPR002575">
    <property type="entry name" value="Aminoglycoside_PTrfase"/>
</dbReference>
<dbReference type="GO" id="GO:0016740">
    <property type="term" value="F:transferase activity"/>
    <property type="evidence" value="ECO:0007669"/>
    <property type="project" value="UniProtKB-KW"/>
</dbReference>
<keyword evidence="2" id="KW-0808">Transferase</keyword>
<dbReference type="RefSeq" id="WP_176699739.1">
    <property type="nucleotide sequence ID" value="NZ_CVRB01000002.1"/>
</dbReference>
<dbReference type="Pfam" id="PF01636">
    <property type="entry name" value="APH"/>
    <property type="match status" value="1"/>
</dbReference>
<accession>A0A0U1NW71</accession>
<dbReference type="STRING" id="1499688.BN000_02182"/>
<keyword evidence="3" id="KW-1185">Reference proteome</keyword>
<dbReference type="EMBL" id="CVRB01000002">
    <property type="protein sequence ID" value="CRK82260.1"/>
    <property type="molecule type" value="Genomic_DNA"/>
</dbReference>
<reference evidence="3" key="1">
    <citation type="submission" date="2015-05" db="EMBL/GenBank/DDBJ databases">
        <authorList>
            <person name="Urmite Genomes"/>
        </authorList>
    </citation>
    <scope>NUCLEOTIDE SEQUENCE [LARGE SCALE GENOMIC DNA]</scope>
    <source>
        <strain evidence="3">LF1</strain>
    </source>
</reference>
<evidence type="ECO:0000259" key="1">
    <source>
        <dbReference type="Pfam" id="PF01636"/>
    </source>
</evidence>
<evidence type="ECO:0000313" key="2">
    <source>
        <dbReference type="EMBL" id="CRK82260.1"/>
    </source>
</evidence>
<dbReference type="AlphaFoldDB" id="A0A0U1NW71"/>